<sequence length="100" mass="11404">MKFCHLSDGGRAAGCLALHIDTRMCRLKDLLEFCKRNLETSGVEYRERPAMHFRSSAVIGAVVCLRVGIRTNAPKRNNAAKHYHYQDCCFFHYIASVELN</sequence>
<protein>
    <submittedName>
        <fullName evidence="1">Uncharacterized protein</fullName>
    </submittedName>
</protein>
<gene>
    <name evidence="1" type="ORF">LBDFMPMG_00001</name>
</gene>
<dbReference type="EMBL" id="MT631146">
    <property type="protein sequence ID" value="QNO45720.1"/>
    <property type="molecule type" value="Genomic_DNA"/>
</dbReference>
<name>A0A7G9YCI6_9EURY</name>
<proteinExistence type="predicted"/>
<dbReference type="AlphaFoldDB" id="A0A7G9YCI6"/>
<evidence type="ECO:0000313" key="1">
    <source>
        <dbReference type="EMBL" id="QNO45720.1"/>
    </source>
</evidence>
<accession>A0A7G9YCI6</accession>
<organism evidence="1">
    <name type="scientific">Candidatus Methanogaster sp. ANME-2c ERB4</name>
    <dbReference type="NCBI Taxonomy" id="2759911"/>
    <lineage>
        <taxon>Archaea</taxon>
        <taxon>Methanobacteriati</taxon>
        <taxon>Methanobacteriota</taxon>
        <taxon>Stenosarchaea group</taxon>
        <taxon>Methanomicrobia</taxon>
        <taxon>Methanosarcinales</taxon>
        <taxon>ANME-2 cluster</taxon>
        <taxon>Candidatus Methanogasteraceae</taxon>
        <taxon>Candidatus Methanogaster</taxon>
    </lineage>
</organism>
<reference evidence="1" key="1">
    <citation type="submission" date="2020-06" db="EMBL/GenBank/DDBJ databases">
        <title>Unique genomic features of the anaerobic methanotrophic archaea.</title>
        <authorList>
            <person name="Chadwick G.L."/>
            <person name="Skennerton C.T."/>
            <person name="Laso-Perez R."/>
            <person name="Leu A.O."/>
            <person name="Speth D.R."/>
            <person name="Yu H."/>
            <person name="Morgan-Lang C."/>
            <person name="Hatzenpichler R."/>
            <person name="Goudeau D."/>
            <person name="Malmstrom R."/>
            <person name="Brazelton W.J."/>
            <person name="Woyke T."/>
            <person name="Hallam S.J."/>
            <person name="Tyson G.W."/>
            <person name="Wegener G."/>
            <person name="Boetius A."/>
            <person name="Orphan V."/>
        </authorList>
    </citation>
    <scope>NUCLEOTIDE SEQUENCE</scope>
</reference>